<keyword evidence="6" id="KW-1185">Reference proteome</keyword>
<dbReference type="GeneID" id="27702199"/>
<feature type="region of interest" description="Disordered" evidence="4">
    <location>
        <begin position="183"/>
        <end position="214"/>
    </location>
</feature>
<dbReference type="RefSeq" id="XP_016616511.1">
    <property type="nucleotide sequence ID" value="XM_016766995.1"/>
</dbReference>
<dbReference type="PANTHER" id="PTHR45641:SF19">
    <property type="entry name" value="NEPHROCYSTIN-3"/>
    <property type="match status" value="1"/>
</dbReference>
<protein>
    <recommendedName>
        <fullName evidence="7">MalT-like TPR region domain-containing protein</fullName>
    </recommendedName>
</protein>
<feature type="region of interest" description="Disordered" evidence="4">
    <location>
        <begin position="1"/>
        <end position="39"/>
    </location>
</feature>
<dbReference type="VEuPathDB" id="FungiDB:Z519_09271"/>
<dbReference type="AlphaFoldDB" id="A0A0D2FTG6"/>
<accession>A0A0D2FTG6</accession>
<feature type="compositionally biased region" description="Basic and acidic residues" evidence="4">
    <location>
        <begin position="183"/>
        <end position="194"/>
    </location>
</feature>
<dbReference type="PANTHER" id="PTHR45641">
    <property type="entry name" value="TETRATRICOPEPTIDE REPEAT PROTEIN (AFU_ORTHOLOGUE AFUA_6G03870)"/>
    <property type="match status" value="1"/>
</dbReference>
<evidence type="ECO:0000313" key="5">
    <source>
        <dbReference type="EMBL" id="KIW89842.1"/>
    </source>
</evidence>
<reference evidence="5" key="1">
    <citation type="submission" date="2015-01" db="EMBL/GenBank/DDBJ databases">
        <title>The Genome Sequence of Cladophialophora bantiana CBS 173.52.</title>
        <authorList>
            <consortium name="The Broad Institute Genomics Platform"/>
            <person name="Cuomo C."/>
            <person name="de Hoog S."/>
            <person name="Gorbushina A."/>
            <person name="Stielow B."/>
            <person name="Teixiera M."/>
            <person name="Abouelleil A."/>
            <person name="Chapman S.B."/>
            <person name="Priest M."/>
            <person name="Young S.K."/>
            <person name="Wortman J."/>
            <person name="Nusbaum C."/>
            <person name="Birren B."/>
        </authorList>
    </citation>
    <scope>NUCLEOTIDE SEQUENCE [LARGE SCALE GENOMIC DNA]</scope>
    <source>
        <strain evidence="5">CBS 173.52</strain>
    </source>
</reference>
<name>A0A0D2FTG6_CLAB1</name>
<evidence type="ECO:0000256" key="3">
    <source>
        <dbReference type="PROSITE-ProRule" id="PRU00339"/>
    </source>
</evidence>
<dbReference type="SUPFAM" id="SSF48452">
    <property type="entry name" value="TPR-like"/>
    <property type="match status" value="1"/>
</dbReference>
<dbReference type="InterPro" id="IPR011990">
    <property type="entry name" value="TPR-like_helical_dom_sf"/>
</dbReference>
<keyword evidence="2 3" id="KW-0802">TPR repeat</keyword>
<organism evidence="5 6">
    <name type="scientific">Cladophialophora bantiana (strain ATCC 10958 / CBS 173.52 / CDC B-1940 / NIH 8579)</name>
    <name type="common">Xylohypha bantiana</name>
    <dbReference type="NCBI Taxonomy" id="1442370"/>
    <lineage>
        <taxon>Eukaryota</taxon>
        <taxon>Fungi</taxon>
        <taxon>Dikarya</taxon>
        <taxon>Ascomycota</taxon>
        <taxon>Pezizomycotina</taxon>
        <taxon>Eurotiomycetes</taxon>
        <taxon>Chaetothyriomycetidae</taxon>
        <taxon>Chaetothyriales</taxon>
        <taxon>Herpotrichiellaceae</taxon>
        <taxon>Cladophialophora</taxon>
    </lineage>
</organism>
<dbReference type="InterPro" id="IPR019734">
    <property type="entry name" value="TPR_rpt"/>
</dbReference>
<dbReference type="Pfam" id="PF13424">
    <property type="entry name" value="TPR_12"/>
    <property type="match status" value="4"/>
</dbReference>
<gene>
    <name evidence="5" type="ORF">Z519_09271</name>
</gene>
<keyword evidence="1" id="KW-0677">Repeat</keyword>
<dbReference type="EMBL" id="KN846994">
    <property type="protein sequence ID" value="KIW89842.1"/>
    <property type="molecule type" value="Genomic_DNA"/>
</dbReference>
<dbReference type="Gene3D" id="1.25.40.10">
    <property type="entry name" value="Tetratricopeptide repeat domain"/>
    <property type="match status" value="3"/>
</dbReference>
<evidence type="ECO:0000256" key="2">
    <source>
        <dbReference type="ARBA" id="ARBA00022803"/>
    </source>
</evidence>
<feature type="repeat" description="TPR" evidence="3">
    <location>
        <begin position="236"/>
        <end position="269"/>
    </location>
</feature>
<dbReference type="OrthoDB" id="4160981at2759"/>
<feature type="repeat" description="TPR" evidence="3">
    <location>
        <begin position="433"/>
        <end position="466"/>
    </location>
</feature>
<dbReference type="HOGENOM" id="CLU_454312_0_0_1"/>
<evidence type="ECO:0000313" key="6">
    <source>
        <dbReference type="Proteomes" id="UP000053789"/>
    </source>
</evidence>
<dbReference type="Proteomes" id="UP000053789">
    <property type="component" value="Unassembled WGS sequence"/>
</dbReference>
<dbReference type="SMART" id="SM00028">
    <property type="entry name" value="TPR"/>
    <property type="match status" value="6"/>
</dbReference>
<proteinExistence type="predicted"/>
<dbReference type="PROSITE" id="PS50005">
    <property type="entry name" value="TPR"/>
    <property type="match status" value="2"/>
</dbReference>
<dbReference type="Pfam" id="PF13176">
    <property type="entry name" value="TPR_7"/>
    <property type="match status" value="1"/>
</dbReference>
<feature type="compositionally biased region" description="Polar residues" evidence="4">
    <location>
        <begin position="16"/>
        <end position="35"/>
    </location>
</feature>
<evidence type="ECO:0000256" key="1">
    <source>
        <dbReference type="ARBA" id="ARBA00022737"/>
    </source>
</evidence>
<dbReference type="Pfam" id="PF13374">
    <property type="entry name" value="TPR_10"/>
    <property type="match status" value="1"/>
</dbReference>
<evidence type="ECO:0008006" key="7">
    <source>
        <dbReference type="Google" id="ProtNLM"/>
    </source>
</evidence>
<evidence type="ECO:0000256" key="4">
    <source>
        <dbReference type="SAM" id="MobiDB-lite"/>
    </source>
</evidence>
<sequence length="535" mass="60903">MSNLHRKESEMHKALSGTQNASDSTDVLDPQSSMDSPDLGWAEKLASLSASGAGHFSNKEFEAAETLYQQVLDICKKFKGPNDIDTISSMVNLGEALLCQKKHEDSAKVFRRGLKQSQEVLGPEHKTTLFRNQGEYAGAEEMYRRALETNGLSLNSNDSSMKGTMEGLAEVLWVQGKAEEGRKMWKQASGKDKEGEEDDDTASKSGQSKDEEQEQMYRHVLESIEKPFGEEHWMTLNTVRNLASVLAAQGKYEEAEQMYRRALQGFEKTFGKENRETLLSVKFLGLVLRDQSKYEEAEKMLRRALVGYENELGEEHLDTLRIVYNLGSVLEAQKRYEEVERIYRRALEGIVYNLGSVLEAQKNHEDAKQMYWRALRGYEDVFGKEHPETLRITNELGLMMWGSQANGKEAEQMFRRALEGSAKAFGKDHLDTFKSIINLGMVLMIRGEHDESEQMFRRALEETEKVLGKEHPLTLTSAYTLARLLRIREDYIRAADLYEWACSGNSKLHGPDHEITKQCMAEYSSLRELMARGDV</sequence>
<feature type="compositionally biased region" description="Basic and acidic residues" evidence="4">
    <location>
        <begin position="1"/>
        <end position="13"/>
    </location>
</feature>